<dbReference type="EMBL" id="CP004353">
    <property type="protein sequence ID" value="AHI23787.1"/>
    <property type="molecule type" value="Genomic_DNA"/>
</dbReference>
<dbReference type="PATRIC" id="fig|1224164.3.peg.2431"/>
<feature type="transmembrane region" description="Helical" evidence="1">
    <location>
        <begin position="167"/>
        <end position="188"/>
    </location>
</feature>
<keyword evidence="1" id="KW-0812">Transmembrane</keyword>
<evidence type="ECO:0000313" key="3">
    <source>
        <dbReference type="Proteomes" id="UP000019222"/>
    </source>
</evidence>
<dbReference type="eggNOG" id="COG3559">
    <property type="taxonomic scope" value="Bacteria"/>
</dbReference>
<dbReference type="AlphaFoldDB" id="W5Y3G2"/>
<dbReference type="STRING" id="1224164.B843_12055"/>
<name>W5Y3G2_9CORY</name>
<feature type="transmembrane region" description="Helical" evidence="1">
    <location>
        <begin position="125"/>
        <end position="147"/>
    </location>
</feature>
<feature type="transmembrane region" description="Helical" evidence="1">
    <location>
        <begin position="505"/>
        <end position="526"/>
    </location>
</feature>
<feature type="transmembrane region" description="Helical" evidence="1">
    <location>
        <begin position="350"/>
        <end position="371"/>
    </location>
</feature>
<proteinExistence type="predicted"/>
<dbReference type="Proteomes" id="UP000019222">
    <property type="component" value="Chromosome"/>
</dbReference>
<evidence type="ECO:0000313" key="2">
    <source>
        <dbReference type="EMBL" id="AHI23787.1"/>
    </source>
</evidence>
<feature type="transmembrane region" description="Helical" evidence="1">
    <location>
        <begin position="440"/>
        <end position="458"/>
    </location>
</feature>
<gene>
    <name evidence="2" type="ORF">B843_12055</name>
</gene>
<dbReference type="KEGG" id="cvt:B843_12055"/>
<evidence type="ECO:0008006" key="4">
    <source>
        <dbReference type="Google" id="ProtNLM"/>
    </source>
</evidence>
<keyword evidence="1" id="KW-0472">Membrane</keyword>
<sequence>MLRSVSALAAFHLRARRRVNLVWLLCLTLAVSIFPWSYFDYYPEVSDRQVLVASMRSNKATRALYGTLEEPGTLGQVINWEMAMWVVLLGAVMAVLHYSASYRTWENDGRLELVRAGGMRRRTPIIAALVSSFVLTGALAVLTFLSLGVQVYFFDEFDWTGAAYFSWMVWLSTFGSVLLAGVFQLFAGGHSSPGRIGMSSLGLNYVVRAYADSAGTGNHGWLNWLSPLGWKSVIDPYNDNDWRKGLLLCGACGVVAALLVLVDGLRPFGASLVRERRHAESTEARAFRTVPGILWRVSRGQVWTWLVVVTAIEAFMVSLSASIKEMIESDDHAGQVFVDLLPEGDLITNFLIYMTTFTSILVAVAVVQLVLTHRRLEQAGIVEIVRSTGRPRHSPLLEELIVVFAAFILLLVGLFLGGAIGLSTHLGDLYDVLAKVTLSLFGPGAFFVGLAAALVGLWPRWSLWAWAPVVASAFVTAFGEIFSLPSWLVDYSPFSMTYTLENAHVAHAVVLSLLGLALAGVGVWGVRRREVTT</sequence>
<feature type="transmembrane region" description="Helical" evidence="1">
    <location>
        <begin position="465"/>
        <end position="485"/>
    </location>
</feature>
<feature type="transmembrane region" description="Helical" evidence="1">
    <location>
        <begin position="400"/>
        <end position="420"/>
    </location>
</feature>
<protein>
    <recommendedName>
        <fullName evidence="4">ABC transporter permease</fullName>
    </recommendedName>
</protein>
<dbReference type="HOGENOM" id="CLU_036785_2_0_11"/>
<keyword evidence="1" id="KW-1133">Transmembrane helix</keyword>
<reference evidence="2 3" key="1">
    <citation type="submission" date="2013-02" db="EMBL/GenBank/DDBJ databases">
        <title>The complete genome sequence of Corynebacterium vitaeruminis DSM 20294.</title>
        <authorList>
            <person name="Ruckert C."/>
            <person name="Albersmeier A."/>
            <person name="Kalinowski J."/>
        </authorList>
    </citation>
    <scope>NUCLEOTIDE SEQUENCE [LARGE SCALE GENOMIC DNA]</scope>
    <source>
        <strain evidence="3">ATCC 10234</strain>
    </source>
</reference>
<feature type="transmembrane region" description="Helical" evidence="1">
    <location>
        <begin position="21"/>
        <end position="39"/>
    </location>
</feature>
<keyword evidence="3" id="KW-1185">Reference proteome</keyword>
<organism evidence="2 3">
    <name type="scientific">Corynebacterium vitaeruminis DSM 20294</name>
    <dbReference type="NCBI Taxonomy" id="1224164"/>
    <lineage>
        <taxon>Bacteria</taxon>
        <taxon>Bacillati</taxon>
        <taxon>Actinomycetota</taxon>
        <taxon>Actinomycetes</taxon>
        <taxon>Mycobacteriales</taxon>
        <taxon>Corynebacteriaceae</taxon>
        <taxon>Corynebacterium</taxon>
    </lineage>
</organism>
<feature type="transmembrane region" description="Helical" evidence="1">
    <location>
        <begin position="82"/>
        <end position="105"/>
    </location>
</feature>
<accession>W5Y3G2</accession>
<evidence type="ECO:0000256" key="1">
    <source>
        <dbReference type="SAM" id="Phobius"/>
    </source>
</evidence>